<protein>
    <recommendedName>
        <fullName evidence="6">UDP-4-keto-6-deoxy-N-acetylglucosamine 4-aminotransferase</fullName>
    </recommendedName>
</protein>
<keyword evidence="2 3" id="KW-0663">Pyridoxal phosphate</keyword>
<dbReference type="Proteomes" id="UP000034543">
    <property type="component" value="Unassembled WGS sequence"/>
</dbReference>
<dbReference type="Gene3D" id="3.40.640.10">
    <property type="entry name" value="Type I PLP-dependent aspartate aminotransferase-like (Major domain)"/>
    <property type="match status" value="1"/>
</dbReference>
<dbReference type="InterPro" id="IPR015421">
    <property type="entry name" value="PyrdxlP-dep_Trfase_major"/>
</dbReference>
<dbReference type="GO" id="GO:0030170">
    <property type="term" value="F:pyridoxal phosphate binding"/>
    <property type="evidence" value="ECO:0007669"/>
    <property type="project" value="TreeGrafter"/>
</dbReference>
<dbReference type="SUPFAM" id="SSF53383">
    <property type="entry name" value="PLP-dependent transferases"/>
    <property type="match status" value="1"/>
</dbReference>
<dbReference type="EMBL" id="LCFB01000001">
    <property type="protein sequence ID" value="KKS86333.1"/>
    <property type="molecule type" value="Genomic_DNA"/>
</dbReference>
<dbReference type="CDD" id="cd00616">
    <property type="entry name" value="AHBA_syn"/>
    <property type="match status" value="1"/>
</dbReference>
<feature type="modified residue" description="N6-(pyridoxal phosphate)lysine" evidence="2">
    <location>
        <position position="188"/>
    </location>
</feature>
<dbReference type="PANTHER" id="PTHR30244:SF34">
    <property type="entry name" value="DTDP-4-AMINO-4,6-DIDEOXYGALACTOSE TRANSAMINASE"/>
    <property type="match status" value="1"/>
</dbReference>
<dbReference type="InterPro" id="IPR015424">
    <property type="entry name" value="PyrdxlP-dep_Trfase"/>
</dbReference>
<evidence type="ECO:0000313" key="4">
    <source>
        <dbReference type="EMBL" id="KKS86333.1"/>
    </source>
</evidence>
<evidence type="ECO:0000313" key="5">
    <source>
        <dbReference type="Proteomes" id="UP000034543"/>
    </source>
</evidence>
<name>A0A0G1FHL5_9BACT</name>
<proteinExistence type="inferred from homology"/>
<reference evidence="4 5" key="1">
    <citation type="journal article" date="2015" name="Nature">
        <title>rRNA introns, odd ribosomes, and small enigmatic genomes across a large radiation of phyla.</title>
        <authorList>
            <person name="Brown C.T."/>
            <person name="Hug L.A."/>
            <person name="Thomas B.C."/>
            <person name="Sharon I."/>
            <person name="Castelle C.J."/>
            <person name="Singh A."/>
            <person name="Wilkins M.J."/>
            <person name="Williams K.H."/>
            <person name="Banfield J.F."/>
        </authorList>
    </citation>
    <scope>NUCLEOTIDE SEQUENCE [LARGE SCALE GENOMIC DNA]</scope>
</reference>
<feature type="active site" description="Proton acceptor" evidence="1">
    <location>
        <position position="188"/>
    </location>
</feature>
<dbReference type="InterPro" id="IPR000653">
    <property type="entry name" value="DegT/StrS_aminotransferase"/>
</dbReference>
<comment type="caution">
    <text evidence="4">The sequence shown here is derived from an EMBL/GenBank/DDBJ whole genome shotgun (WGS) entry which is preliminary data.</text>
</comment>
<evidence type="ECO:0008006" key="6">
    <source>
        <dbReference type="Google" id="ProtNLM"/>
    </source>
</evidence>
<dbReference type="GO" id="GO:0008483">
    <property type="term" value="F:transaminase activity"/>
    <property type="evidence" value="ECO:0007669"/>
    <property type="project" value="TreeGrafter"/>
</dbReference>
<comment type="similarity">
    <text evidence="3">Belongs to the DegT/DnrJ/EryC1 family.</text>
</comment>
<dbReference type="Pfam" id="PF01041">
    <property type="entry name" value="DegT_DnrJ_EryC1"/>
    <property type="match status" value="1"/>
</dbReference>
<dbReference type="NCBIfam" id="TIGR03588">
    <property type="entry name" value="PseC"/>
    <property type="match status" value="1"/>
</dbReference>
<dbReference type="PANTHER" id="PTHR30244">
    <property type="entry name" value="TRANSAMINASE"/>
    <property type="match status" value="1"/>
</dbReference>
<evidence type="ECO:0000256" key="2">
    <source>
        <dbReference type="PIRSR" id="PIRSR000390-2"/>
    </source>
</evidence>
<organism evidence="4 5">
    <name type="scientific">Candidatus Gottesmanbacteria bacterium GW2011_GWA1_43_11</name>
    <dbReference type="NCBI Taxonomy" id="1618436"/>
    <lineage>
        <taxon>Bacteria</taxon>
        <taxon>Candidatus Gottesmaniibacteriota</taxon>
    </lineage>
</organism>
<dbReference type="Gene3D" id="3.90.1150.10">
    <property type="entry name" value="Aspartate Aminotransferase, domain 1"/>
    <property type="match status" value="1"/>
</dbReference>
<dbReference type="GO" id="GO:0000271">
    <property type="term" value="P:polysaccharide biosynthetic process"/>
    <property type="evidence" value="ECO:0007669"/>
    <property type="project" value="TreeGrafter"/>
</dbReference>
<evidence type="ECO:0000256" key="1">
    <source>
        <dbReference type="PIRSR" id="PIRSR000390-1"/>
    </source>
</evidence>
<dbReference type="InterPro" id="IPR020026">
    <property type="entry name" value="PseC"/>
</dbReference>
<gene>
    <name evidence="4" type="ORF">UV59_C0001G0056</name>
</gene>
<accession>A0A0G1FHL5</accession>
<dbReference type="AlphaFoldDB" id="A0A0G1FHL5"/>
<sequence length="384" mass="43292">MQKSKNSVRIPYSRQWITDADIQAVVVALKSNYLTQGPLVPRFEKKIADYCGVRYAVAFSSGTAALHAACFAAGVTVGDEVITSPMTFAASANCILYCGGTPVFADIRSDLPLIDPSAIIKRITQKTKAIIPVDFSGLPADYDEINTIAKKHKLLVIADAAHSLGATYRGKRVGTLADMTVFSFHPVKLITTGEGGMVVTGNPEFFERLVLFQTHGITKDKSKFVKRSDGDWYHEMLALGYNYRLTELQAALGLSQFKKITQFLKRRTEIAELYISFFQNVKELSYIKVPGDRTSAWHIFPVLLKNKSKRKQLYDRLGRQNIFTQVHYIPVHYHPFYQVKYSYKAGNFPNAENFYDTELSLPIFPKLTKSEQNFVLRKLVECLD</sequence>
<dbReference type="PATRIC" id="fig|1618436.3.peg.59"/>
<dbReference type="PIRSF" id="PIRSF000390">
    <property type="entry name" value="PLP_StrS"/>
    <property type="match status" value="1"/>
</dbReference>
<evidence type="ECO:0000256" key="3">
    <source>
        <dbReference type="RuleBase" id="RU004508"/>
    </source>
</evidence>
<dbReference type="STRING" id="1618436.UV59_C0001G0056"/>
<dbReference type="InterPro" id="IPR015422">
    <property type="entry name" value="PyrdxlP-dep_Trfase_small"/>
</dbReference>